<dbReference type="RefSeq" id="WP_138400894.1">
    <property type="nucleotide sequence ID" value="NZ_JBAFVI010000006.1"/>
</dbReference>
<dbReference type="InterPro" id="IPR002937">
    <property type="entry name" value="Amino_oxidase"/>
</dbReference>
<dbReference type="GeneID" id="95775360"/>
<sequence length="528" mass="58362">MAEETHDVVVVGAGHNNLTAAAYLSKAGLGVRIFERNAWFGGGVVTRETTAPGFKHDHHSTTHIFIQANPLIKNDELELKSKFGLEYIPQEIPHACLFPDGSMIQTFGSLDKTCESIAQHSQKDADSYRRFVEKARQIMPMLLQGLFNPPLPFGSFMALLDQSPEGRDLIGDLFRSSYDLVIENFEHEKVRMHFLKWASECLMAPEEQGTGIVLFLMCGMCHDYPAALPRGGSGELTAALIRCIQHHGGTVEANSEVRRLIVEHGQATGVEMADGRRINARKLVLASVHPHLLDEFLGGGLPDRLKALAKGVKLSSYSAMNTHYALKHPPQFIGGNKVAGSYIVEGMPASLDDFRRSFDDYRYGRLPHVSTLCIGVSTNLDQSRAPDGMATLYLYNFMPYDLADGGAERWDEIKDEVANWMLEELRKYTTNMGDDNIIARAIDSPLDMERSSKSFVGGDFHGGALNMNQFSGRRPFPEISNYTVPGFERFYLTGPFMHPGGGVFGGGRATAVKIFQDLGLDLQAVLSR</sequence>
<dbReference type="Pfam" id="PF01593">
    <property type="entry name" value="Amino_oxidase"/>
    <property type="match status" value="1"/>
</dbReference>
<evidence type="ECO:0000256" key="2">
    <source>
        <dbReference type="ARBA" id="ARBA00038825"/>
    </source>
</evidence>
<comment type="subunit">
    <text evidence="2">Interacts with COX5B; this interaction may contribute to localize PYROXD2 to the inner face of the inner mitochondrial membrane.</text>
</comment>
<dbReference type="SUPFAM" id="SSF51905">
    <property type="entry name" value="FAD/NAD(P)-binding domain"/>
    <property type="match status" value="1"/>
</dbReference>
<feature type="domain" description="Amine oxidase" evidence="4">
    <location>
        <begin position="18"/>
        <end position="320"/>
    </location>
</feature>
<protein>
    <recommendedName>
        <fullName evidence="3">Pyridine nucleotide-disulfide oxidoreductase domain-containing protein 2</fullName>
    </recommendedName>
</protein>
<comment type="caution">
    <text evidence="5">The sequence shown here is derived from an EMBL/GenBank/DDBJ whole genome shotgun (WGS) entry which is preliminary data.</text>
</comment>
<dbReference type="GO" id="GO:0016491">
    <property type="term" value="F:oxidoreductase activity"/>
    <property type="evidence" value="ECO:0007669"/>
    <property type="project" value="InterPro"/>
</dbReference>
<evidence type="ECO:0000256" key="3">
    <source>
        <dbReference type="ARBA" id="ARBA00040298"/>
    </source>
</evidence>
<evidence type="ECO:0000259" key="4">
    <source>
        <dbReference type="Pfam" id="PF01593"/>
    </source>
</evidence>
<evidence type="ECO:0000313" key="6">
    <source>
        <dbReference type="Proteomes" id="UP000305131"/>
    </source>
</evidence>
<dbReference type="AlphaFoldDB" id="A0A6C1KB49"/>
<accession>A0A6C1KB49</accession>
<dbReference type="PANTHER" id="PTHR10668">
    <property type="entry name" value="PHYTOENE DEHYDROGENASE"/>
    <property type="match status" value="1"/>
</dbReference>
<dbReference type="InterPro" id="IPR036188">
    <property type="entry name" value="FAD/NAD-bd_sf"/>
</dbReference>
<dbReference type="PANTHER" id="PTHR10668:SF103">
    <property type="entry name" value="PYRIDINE NUCLEOTIDE-DISULFIDE OXIDOREDUCTASE DOMAIN-CONTAINING PROTEIN 2"/>
    <property type="match status" value="1"/>
</dbReference>
<dbReference type="EMBL" id="VAUP01000037">
    <property type="protein sequence ID" value="TLX41380.1"/>
    <property type="molecule type" value="Genomic_DNA"/>
</dbReference>
<dbReference type="Gene3D" id="3.50.50.60">
    <property type="entry name" value="FAD/NAD(P)-binding domain"/>
    <property type="match status" value="2"/>
</dbReference>
<evidence type="ECO:0000256" key="1">
    <source>
        <dbReference type="ARBA" id="ARBA00037217"/>
    </source>
</evidence>
<evidence type="ECO:0000313" key="5">
    <source>
        <dbReference type="EMBL" id="TLX41380.1"/>
    </source>
</evidence>
<reference evidence="5 6" key="1">
    <citation type="submission" date="2019-05" db="EMBL/GenBank/DDBJ databases">
        <authorList>
            <person name="Zhou X."/>
        </authorList>
    </citation>
    <scope>NUCLEOTIDE SEQUENCE [LARGE SCALE GENOMIC DNA]</scope>
    <source>
        <strain evidence="5 6">DSM 432</strain>
    </source>
</reference>
<organism evidence="5 6">
    <name type="scientific">Xanthobacter autotrophicus</name>
    <dbReference type="NCBI Taxonomy" id="280"/>
    <lineage>
        <taxon>Bacteria</taxon>
        <taxon>Pseudomonadati</taxon>
        <taxon>Pseudomonadota</taxon>
        <taxon>Alphaproteobacteria</taxon>
        <taxon>Hyphomicrobiales</taxon>
        <taxon>Xanthobacteraceae</taxon>
        <taxon>Xanthobacter</taxon>
    </lineage>
</organism>
<name>A0A6C1KB49_XANAU</name>
<comment type="function">
    <text evidence="1">Probable oxidoreductase that may play a role as regulator of mitochondrial function.</text>
</comment>
<proteinExistence type="predicted"/>
<dbReference type="Proteomes" id="UP000305131">
    <property type="component" value="Unassembled WGS sequence"/>
</dbReference>
<gene>
    <name evidence="5" type="ORF">FBQ73_18065</name>
</gene>
<dbReference type="OrthoDB" id="9774675at2"/>